<proteinExistence type="predicted"/>
<feature type="region of interest" description="Disordered" evidence="1">
    <location>
        <begin position="43"/>
        <end position="118"/>
    </location>
</feature>
<name>K0RL09_THAOC</name>
<organism evidence="2 3">
    <name type="scientific">Thalassiosira oceanica</name>
    <name type="common">Marine diatom</name>
    <dbReference type="NCBI Taxonomy" id="159749"/>
    <lineage>
        <taxon>Eukaryota</taxon>
        <taxon>Sar</taxon>
        <taxon>Stramenopiles</taxon>
        <taxon>Ochrophyta</taxon>
        <taxon>Bacillariophyta</taxon>
        <taxon>Coscinodiscophyceae</taxon>
        <taxon>Thalassiosirophycidae</taxon>
        <taxon>Thalassiosirales</taxon>
        <taxon>Thalassiosiraceae</taxon>
        <taxon>Thalassiosira</taxon>
    </lineage>
</organism>
<reference evidence="2 3" key="1">
    <citation type="journal article" date="2012" name="Genome Biol.">
        <title>Genome and low-iron response of an oceanic diatom adapted to chronic iron limitation.</title>
        <authorList>
            <person name="Lommer M."/>
            <person name="Specht M."/>
            <person name="Roy A.S."/>
            <person name="Kraemer L."/>
            <person name="Andreson R."/>
            <person name="Gutowska M.A."/>
            <person name="Wolf J."/>
            <person name="Bergner S.V."/>
            <person name="Schilhabel M.B."/>
            <person name="Klostermeier U.C."/>
            <person name="Beiko R.G."/>
            <person name="Rosenstiel P."/>
            <person name="Hippler M."/>
            <person name="Laroche J."/>
        </authorList>
    </citation>
    <scope>NUCLEOTIDE SEQUENCE [LARGE SCALE GENOMIC DNA]</scope>
    <source>
        <strain evidence="2 3">CCMP1005</strain>
    </source>
</reference>
<evidence type="ECO:0000313" key="2">
    <source>
        <dbReference type="EMBL" id="EJK47362.1"/>
    </source>
</evidence>
<dbReference type="EMBL" id="AGNL01047021">
    <property type="protein sequence ID" value="EJK47362.1"/>
    <property type="molecule type" value="Genomic_DNA"/>
</dbReference>
<gene>
    <name evidence="2" type="ORF">THAOC_33919</name>
</gene>
<evidence type="ECO:0000313" key="3">
    <source>
        <dbReference type="Proteomes" id="UP000266841"/>
    </source>
</evidence>
<feature type="non-terminal residue" evidence="2">
    <location>
        <position position="1"/>
    </location>
</feature>
<accession>K0RL09</accession>
<keyword evidence="3" id="KW-1185">Reference proteome</keyword>
<evidence type="ECO:0000256" key="1">
    <source>
        <dbReference type="SAM" id="MobiDB-lite"/>
    </source>
</evidence>
<dbReference type="AlphaFoldDB" id="K0RL09"/>
<sequence length="118" mass="12251">ARADAAVPVVAGRPAVVVGDGPLRVTPETGRQEPQVDVPLRARVGHRGDFPPPRPRRGGCSPSRWGPGGAPGNAAAAVPAHVHLGNADGQRPAQEGRAEGRPARRVRRRGHPSRVSPS</sequence>
<protein>
    <submittedName>
        <fullName evidence="2">Uncharacterized protein</fullName>
    </submittedName>
</protein>
<comment type="caution">
    <text evidence="2">The sequence shown here is derived from an EMBL/GenBank/DDBJ whole genome shotgun (WGS) entry which is preliminary data.</text>
</comment>
<dbReference type="Proteomes" id="UP000266841">
    <property type="component" value="Unassembled WGS sequence"/>
</dbReference>
<feature type="compositionally biased region" description="Basic residues" evidence="1">
    <location>
        <begin position="103"/>
        <end position="112"/>
    </location>
</feature>